<feature type="region of interest" description="Disordered" evidence="1">
    <location>
        <begin position="1649"/>
        <end position="1711"/>
    </location>
</feature>
<gene>
    <name evidence="4" type="primary">RON3</name>
    <name evidence="4" type="ORF">PGAL8A_00473100</name>
</gene>
<evidence type="ECO:0000256" key="1">
    <source>
        <dbReference type="SAM" id="MobiDB-lite"/>
    </source>
</evidence>
<feature type="compositionally biased region" description="Polar residues" evidence="1">
    <location>
        <begin position="1728"/>
        <end position="1739"/>
    </location>
</feature>
<evidence type="ECO:0000256" key="3">
    <source>
        <dbReference type="SAM" id="SignalP"/>
    </source>
</evidence>
<evidence type="ECO:0000256" key="2">
    <source>
        <dbReference type="SAM" id="Phobius"/>
    </source>
</evidence>
<comment type="caution">
    <text evidence="4">The sequence shown here is derived from an EMBL/GenBank/DDBJ whole genome shotgun (WGS) entry which is preliminary data.</text>
</comment>
<feature type="compositionally biased region" description="Basic and acidic residues" evidence="1">
    <location>
        <begin position="1686"/>
        <end position="1703"/>
    </location>
</feature>
<dbReference type="VEuPathDB" id="PlasmoDB:PGAL8A_00473100"/>
<keyword evidence="2" id="KW-1133">Transmembrane helix</keyword>
<dbReference type="EMBL" id="CVMV01000083">
    <property type="protein sequence ID" value="CRG97148.1"/>
    <property type="molecule type" value="Genomic_DNA"/>
</dbReference>
<dbReference type="OrthoDB" id="371154at2759"/>
<name>A0A1J1GXG6_PLAGA</name>
<evidence type="ECO:0000313" key="5">
    <source>
        <dbReference type="Proteomes" id="UP000220797"/>
    </source>
</evidence>
<proteinExistence type="predicted"/>
<dbReference type="RefSeq" id="XP_028529951.1">
    <property type="nucleotide sequence ID" value="XM_028673505.1"/>
</dbReference>
<feature type="signal peptide" evidence="3">
    <location>
        <begin position="1"/>
        <end position="20"/>
    </location>
</feature>
<feature type="chain" id="PRO_5013062998" evidence="3">
    <location>
        <begin position="21"/>
        <end position="2158"/>
    </location>
</feature>
<feature type="transmembrane region" description="Helical" evidence="2">
    <location>
        <begin position="246"/>
        <end position="265"/>
    </location>
</feature>
<protein>
    <submittedName>
        <fullName evidence="4">Rhoptry neck protein 3, putative</fullName>
    </submittedName>
</protein>
<feature type="transmembrane region" description="Helical" evidence="2">
    <location>
        <begin position="271"/>
        <end position="292"/>
    </location>
</feature>
<feature type="region of interest" description="Disordered" evidence="1">
    <location>
        <begin position="1728"/>
        <end position="1753"/>
    </location>
</feature>
<sequence length="2158" mass="256371">MDKYLFYFSCIYLTLYVVICKQLENQNIVVFPQYSNLGNYFKGKDIQSKHNLNLSKGSKYNEYSLVSLKASSIFNQYYVARLINTLLYRGFKTFGNFHRNVAMYESLSRTNYFFYLTVLDRKNVKNIVKLLEKASNSKRKYEIFKKYLISQFDYPAFEINDAIKNEMDQALIVYRKAKTDSYWSLVDAVKGDGMLLIKTFFTVSFVQSLRGVIGVISHELLDVCFANAAVFNHIASFDRLFMNNTFGAIVGYVFKSFLLFFYPLIIPFRGAFAFVISAICVTQLSKIIFAIYRKLKQLYRISYRKITSVIYKVDLNKSPKLYKYSMRLLYGDALILVAKIWKLSYININGHLSGENIYPVLNNLFEKNLGTGFFDFSQSLCKYVLEALEDLKFIDRKDNDISENFTHKNKTFKTTLLLLKITRKALYYEEPYLKLAVANLLTKFYTLILVNIDHISRMNPKEHFYNDIESEFKYIYREQQNELFLQKLASDIIRKPFIKRNITRINKGCIELTLAIIKIKLFHYKPMLKGPYSSLYFDKSLKKQLDTSIKLIINGSVGIISSLANYGEKYNILKKCPFEIIKNLDESCDYTTYEVKKMLFPIKIFINILIPLFLNYKDVLIDKKIVNDIVIFFKVIIDIKEIHLYEYMKKIINMLKKEKGEDAKDIIYVEEIEKIVIEESNKVIDEINSDKRNSFVFQDYSINDGTIYLHNKDGNQFKFEFRDDHIKDNFLRLMLEHDPQNPFKYQVPQIIFDPSDSNNGSLIVGSSDNTFEGKIIPSYMHISEDDDNLVVEAIHGVLWSSGMDQFNAHIFSSMIGSVKQTFHRASSWKRAILNMVPTEFYDTHRRLMEKTYQEKDQKQNVFIKRIKKYRFQFNRESFSFMFRTFLENVLNKINFYDAEEAMIILVMSALYSVYKNIEKYKMPLNETYKLYQQKLVESYYHVSKYSHNYETYTINLIKKMNQDNEKLEKIKNVSEVKLSLDDDIVRNTKYLQLEIQSREKEKSDILKYITSRYGEIPHYEHYLHLPAQCLFLLYFSYESFLRNNIYGIEDVVNLLRKRNVIKKSIRNMNIIQGDNTKFSSITHKDLIQILCSTHLFLKKENVSLDDIYKDENLDNVIHHLLIIVSLLRIEKKTDRYSWKKYLTIEKSLDQRKKLYKAPLRYLYLKLLKVQRFFASMRRRVLLTIGKRMKKKRLINILRPTRFFEIIENAEVINESYPRAYIKFEDILIFSNVFHKFRSSILRYTKDKQSIREIVNNFKLAPNTSKNNEQLLLKIFENLNFLIKKKLKINLHNLRINKEDLEKYIENKDSYLLNEVNLNQELEEYLTQLIGFIKLLTDMNFTNQLFLRNFYNFIKLYALTGDLSYSINISSIYLCSKNYLYFILNSIEEFENFKIFIEKLKEKHDFKRYHLDPYNFNIQCHSTDNIKTYKILLNDLIKLNKYANIIQTELPKFYKDYLIFNLFYDNIDIENLNLIYDRMRKTNQSHVPSQENIYLSGPKNFSQNISFDDIDKLNESFKNYLYLEKFLENTNIPSIPFENFMLTNENNRVFLQFTNKATTPLIYKENILDQFTIVGRSMVSEYNNKVKCSFVNYPSNLYYWLVLNPGKPNIEAISKTGLIKEEDLKPKPEHIEDEDEIKTDEENILDNLFFDPNKEKSSDDINSDASTSAEDDSKNSEPELTTDDLEKDLSEKVMPKTHEDKVVKDNINTNENDNLYNLNTQYVVTESLNDSKNIDNSTDASSKEIEETTDDKSSEQITNPYLFLEIKHNEHIENNHKLNTENKQINFLEATKTDRLPFNSTMIINKNKKIVNNNYGFFNRPYNIYVPDHGIFRNFHMVMKLIQTLISMNKFSVISADSIIRKGIERMRKKNDKNLAQILNPFIHKMLLDINLTIQKLKSNSEMEYRGPNTTILSLYKLIEFQLFNQYLVYPPIKRLNEKELKYVLDIINEGYYFYIQKLSTKLRKNNINKDKILKFFSYFDEFKNILDEEGITGLHDLFINSLTCKNIKCFDHIFNIYIVEYYNRNVTKLLNNENLINMYTKFILDENALDVLQDAHDIYYITNKKNRSSIRKEDSTESLYNPQLSRREFLFSLLTFGEKYEPLHDMFNLFNIRHIYINISYMLLSKKYRIKRSLKIFSHKYRISNFLKTIKRDNVYIP</sequence>
<keyword evidence="2" id="KW-0472">Membrane</keyword>
<reference evidence="4" key="1">
    <citation type="submission" date="2015-04" db="EMBL/GenBank/DDBJ databases">
        <authorList>
            <consortium name="Pathogen Informatics"/>
        </authorList>
    </citation>
    <scope>NUCLEOTIDE SEQUENCE [LARGE SCALE GENOMIC DNA]</scope>
    <source>
        <strain evidence="4">8A</strain>
    </source>
</reference>
<evidence type="ECO:0000313" key="4">
    <source>
        <dbReference type="EMBL" id="CRG97148.1"/>
    </source>
</evidence>
<feature type="compositionally biased region" description="Basic and acidic residues" evidence="1">
    <location>
        <begin position="1740"/>
        <end position="1753"/>
    </location>
</feature>
<dbReference type="Proteomes" id="UP000220797">
    <property type="component" value="Unassembled WGS sequence"/>
</dbReference>
<dbReference type="OMA" id="FNIRHIY"/>
<keyword evidence="3" id="KW-0732">Signal</keyword>
<dbReference type="GeneID" id="39733264"/>
<accession>A0A1J1GXG6</accession>
<keyword evidence="5" id="KW-1185">Reference proteome</keyword>
<organism evidence="4 5">
    <name type="scientific">Plasmodium gallinaceum</name>
    <dbReference type="NCBI Taxonomy" id="5849"/>
    <lineage>
        <taxon>Eukaryota</taxon>
        <taxon>Sar</taxon>
        <taxon>Alveolata</taxon>
        <taxon>Apicomplexa</taxon>
        <taxon>Aconoidasida</taxon>
        <taxon>Haemosporida</taxon>
        <taxon>Plasmodiidae</taxon>
        <taxon>Plasmodium</taxon>
        <taxon>Plasmodium (Haemamoeba)</taxon>
    </lineage>
</organism>
<keyword evidence="2" id="KW-0812">Transmembrane</keyword>